<keyword evidence="3" id="KW-1185">Reference proteome</keyword>
<evidence type="ECO:0000259" key="1">
    <source>
        <dbReference type="Pfam" id="PF23043"/>
    </source>
</evidence>
<dbReference type="EMBL" id="JAAAHW010004392">
    <property type="protein sequence ID" value="KAF9974859.1"/>
    <property type="molecule type" value="Genomic_DNA"/>
</dbReference>
<dbReference type="OrthoDB" id="47801at2759"/>
<feature type="domain" description="UBE2O-like SH3-B" evidence="1">
    <location>
        <begin position="3"/>
        <end position="80"/>
    </location>
</feature>
<protein>
    <recommendedName>
        <fullName evidence="1">UBE2O-like SH3-B domain-containing protein</fullName>
    </recommendedName>
</protein>
<feature type="non-terminal residue" evidence="2">
    <location>
        <position position="256"/>
    </location>
</feature>
<organism evidence="2 3">
    <name type="scientific">Modicella reniformis</name>
    <dbReference type="NCBI Taxonomy" id="1440133"/>
    <lineage>
        <taxon>Eukaryota</taxon>
        <taxon>Fungi</taxon>
        <taxon>Fungi incertae sedis</taxon>
        <taxon>Mucoromycota</taxon>
        <taxon>Mortierellomycotina</taxon>
        <taxon>Mortierellomycetes</taxon>
        <taxon>Mortierellales</taxon>
        <taxon>Mortierellaceae</taxon>
        <taxon>Modicella</taxon>
    </lineage>
</organism>
<evidence type="ECO:0000313" key="3">
    <source>
        <dbReference type="Proteomes" id="UP000749646"/>
    </source>
</evidence>
<gene>
    <name evidence="2" type="ORF">BGZ65_008534</name>
</gene>
<sequence>MDDQDVWPSDYVLLKPGEVLMDQPGGVNFDKKKSDMLGIVQSVNAKERTTNVKWFSEERDQGLEQEAEEFSLYEIMSHPDLKFRMGDLVVISREREQSPSSDIAPRAPSVDDIVLLVGRGNEIFNELLQERTRSLKAGGKSEPVDPRSIERRGDVLLGRYGVEGVEALDRYLSETNKMAAETDKLAAQTTYWLVDRGNPLQPPVPEDVLSTLSEHERDLETIRPPLHWIGQIWKVHQDRPSALIRFMDGTLEEFPV</sequence>
<proteinExistence type="predicted"/>
<accession>A0A9P6JLV2</accession>
<name>A0A9P6JLV2_9FUNG</name>
<dbReference type="InterPro" id="IPR057733">
    <property type="entry name" value="UBE2O-like_SH3-B"/>
</dbReference>
<reference evidence="2" key="1">
    <citation type="journal article" date="2020" name="Fungal Divers.">
        <title>Resolving the Mortierellaceae phylogeny through synthesis of multi-gene phylogenetics and phylogenomics.</title>
        <authorList>
            <person name="Vandepol N."/>
            <person name="Liber J."/>
            <person name="Desiro A."/>
            <person name="Na H."/>
            <person name="Kennedy M."/>
            <person name="Barry K."/>
            <person name="Grigoriev I.V."/>
            <person name="Miller A.N."/>
            <person name="O'Donnell K."/>
            <person name="Stajich J.E."/>
            <person name="Bonito G."/>
        </authorList>
    </citation>
    <scope>NUCLEOTIDE SEQUENCE</scope>
    <source>
        <strain evidence="2">MES-2147</strain>
    </source>
</reference>
<dbReference type="Proteomes" id="UP000749646">
    <property type="component" value="Unassembled WGS sequence"/>
</dbReference>
<comment type="caution">
    <text evidence="2">The sequence shown here is derived from an EMBL/GenBank/DDBJ whole genome shotgun (WGS) entry which is preliminary data.</text>
</comment>
<dbReference type="AlphaFoldDB" id="A0A9P6JLV2"/>
<evidence type="ECO:0000313" key="2">
    <source>
        <dbReference type="EMBL" id="KAF9974859.1"/>
    </source>
</evidence>
<dbReference type="Pfam" id="PF23043">
    <property type="entry name" value="SH3-B_UBE2O"/>
    <property type="match status" value="1"/>
</dbReference>